<keyword evidence="2" id="KW-1185">Reference proteome</keyword>
<reference evidence="1 2" key="2">
    <citation type="submission" date="2012-02" db="EMBL/GenBank/DDBJ databases">
        <title>Improved High-Quality Draft sequence of Eubacterium cellulosolvens 6.</title>
        <authorList>
            <consortium name="US DOE Joint Genome Institute"/>
            <person name="Lucas S."/>
            <person name="Han J."/>
            <person name="Lapidus A."/>
            <person name="Cheng J.-F."/>
            <person name="Goodwin L."/>
            <person name="Pitluck S."/>
            <person name="Peters L."/>
            <person name="Mikhailova N."/>
            <person name="Gu W."/>
            <person name="Detter J.C."/>
            <person name="Han C."/>
            <person name="Tapia R."/>
            <person name="Land M."/>
            <person name="Hauser L."/>
            <person name="Kyrpides N."/>
            <person name="Ivanova N."/>
            <person name="Pagani I."/>
            <person name="Johnson E."/>
            <person name="Mukhopadhyay B."/>
            <person name="Anderson I."/>
            <person name="Woyke T."/>
        </authorList>
    </citation>
    <scope>NUCLEOTIDE SEQUENCE [LARGE SCALE GENOMIC DNA]</scope>
    <source>
        <strain evidence="1 2">6</strain>
    </source>
</reference>
<dbReference type="OrthoDB" id="1970026at2"/>
<gene>
    <name evidence="1" type="ORF">EubceDRAFT1_0034</name>
</gene>
<accession>I5AQ34</accession>
<sequence length="721" mass="80978">MQSTDHLDETNLTKKNWEMITNLTAENEKYDQIKASINQFVEDPAIDSYGIRSLKRQLEDYLVIIDAIKNANDKDIRGYHSVNFILGDEYLDGNVVILREQEIEMKRSSDAGANAYWALYHSCVDPLDACSYKDRAEEYEEESRRHAANILEYTRIILKYDGIELATRLFLKSGVQYRQYINEALETMGKAFDGTNYNPNLSEYWRGSLAYKNPSKSLNKLKREGVTDEQIENMKDKGYSYEDILNFINLCETETDREFLDDLMNKDYEAAFQINPYDLSDNMFVIVTDYSVHMLHFDSNNRYDFRGENPVDLNNLTDFDELEAFSNAILASTNQPLDLNGNTISLTYRDIYLENITGCAGRMTQIQAGAVALMNPGDVCFDEQMAEYYRTRAAFNLWSAENALCIQFNKDAAGELVREVSISNLNFGIREDGTVLSGIIRFDIHHQSVYTGYEIKTDRVMVDSLTTTELQTEKRLETLENARVAYEDSGRRMVVNTLKGVSLTALAASQPQLAAVLSFVDILANNGGQLYGADSYVGAMGSEVAGDVLSGILQISVAHDSLDETAQAVFFETFGDGACLRVENGSETLTVGDGFMLSYNIYDPGTIHMLAEWRENGMGSWVEFGTNSVTGEQYTVDDVKNYINALDNTEQEVKDLCIELLDGPDDIMGTISGGDGQIDGTDMEKLMEAMNIIKQQGDATDLYKQFQTHVEEYNNAGAGGS</sequence>
<name>I5AQ34_EUBC6</name>
<evidence type="ECO:0000313" key="2">
    <source>
        <dbReference type="Proteomes" id="UP000005753"/>
    </source>
</evidence>
<dbReference type="HOGENOM" id="CLU_386231_0_0_9"/>
<evidence type="ECO:0000313" key="1">
    <source>
        <dbReference type="EMBL" id="EIM55907.1"/>
    </source>
</evidence>
<organism evidence="1 2">
    <name type="scientific">Eubacterium cellulosolvens (strain ATCC 43171 / JCM 9499 / 6)</name>
    <name type="common">Cillobacterium cellulosolvens</name>
    <dbReference type="NCBI Taxonomy" id="633697"/>
    <lineage>
        <taxon>Bacteria</taxon>
        <taxon>Bacillati</taxon>
        <taxon>Bacillota</taxon>
        <taxon>Clostridia</taxon>
        <taxon>Eubacteriales</taxon>
        <taxon>Eubacteriaceae</taxon>
        <taxon>Eubacterium</taxon>
    </lineage>
</organism>
<proteinExistence type="predicted"/>
<protein>
    <submittedName>
        <fullName evidence="1">Uncharacterized protein</fullName>
    </submittedName>
</protein>
<dbReference type="Proteomes" id="UP000005753">
    <property type="component" value="Chromosome"/>
</dbReference>
<dbReference type="STRING" id="633697.EubceDRAFT1_0034"/>
<dbReference type="AlphaFoldDB" id="I5AQ34"/>
<reference evidence="1 2" key="1">
    <citation type="submission" date="2010-08" db="EMBL/GenBank/DDBJ databases">
        <authorList>
            <consortium name="US DOE Joint Genome Institute (JGI-PGF)"/>
            <person name="Lucas S."/>
            <person name="Copeland A."/>
            <person name="Lapidus A."/>
            <person name="Cheng J.-F."/>
            <person name="Bruce D."/>
            <person name="Goodwin L."/>
            <person name="Pitluck S."/>
            <person name="Land M.L."/>
            <person name="Hauser L."/>
            <person name="Chang Y.-J."/>
            <person name="Anderson I.J."/>
            <person name="Johnson E."/>
            <person name="Mulhopadhyay B."/>
            <person name="Kyrpides N."/>
            <person name="Woyke T.J."/>
        </authorList>
    </citation>
    <scope>NUCLEOTIDE SEQUENCE [LARGE SCALE GENOMIC DNA]</scope>
    <source>
        <strain evidence="1 2">6</strain>
    </source>
</reference>
<dbReference type="EMBL" id="CM001487">
    <property type="protein sequence ID" value="EIM55907.1"/>
    <property type="molecule type" value="Genomic_DNA"/>
</dbReference>